<evidence type="ECO:0000256" key="1">
    <source>
        <dbReference type="ARBA" id="ARBA00023118"/>
    </source>
</evidence>
<dbReference type="Pfam" id="PF18144">
    <property type="entry name" value="SMODS"/>
    <property type="match status" value="1"/>
</dbReference>
<comment type="caution">
    <text evidence="2">The sequence shown here is derived from an EMBL/GenBank/DDBJ whole genome shotgun (WGS) entry which is preliminary data.</text>
</comment>
<dbReference type="RefSeq" id="WP_106296390.1">
    <property type="nucleotide sequence ID" value="NZ_PVTI01000003.1"/>
</dbReference>
<dbReference type="GO" id="GO:0051607">
    <property type="term" value="P:defense response to virus"/>
    <property type="evidence" value="ECO:0007669"/>
    <property type="project" value="UniProtKB-KW"/>
</dbReference>
<dbReference type="Proteomes" id="UP000237822">
    <property type="component" value="Unassembled WGS sequence"/>
</dbReference>
<keyword evidence="1" id="KW-0051">Antiviral defense</keyword>
<keyword evidence="3" id="KW-1185">Reference proteome</keyword>
<dbReference type="GO" id="GO:0016779">
    <property type="term" value="F:nucleotidyltransferase activity"/>
    <property type="evidence" value="ECO:0007669"/>
    <property type="project" value="InterPro"/>
</dbReference>
<dbReference type="CDD" id="cd05400">
    <property type="entry name" value="NT_2-5OAS_ClassI-CCAase"/>
    <property type="match status" value="1"/>
</dbReference>
<accession>A0A2T0UXZ5</accession>
<dbReference type="OrthoDB" id="2082416at2"/>
<reference evidence="2 3" key="1">
    <citation type="submission" date="2018-03" db="EMBL/GenBank/DDBJ databases">
        <title>Genomic Encyclopedia of Archaeal and Bacterial Type Strains, Phase II (KMG-II): from individual species to whole genera.</title>
        <authorList>
            <person name="Goeker M."/>
        </authorList>
    </citation>
    <scope>NUCLEOTIDE SEQUENCE [LARGE SCALE GENOMIC DNA]</scope>
    <source>
        <strain evidence="2 3">ATCC BAA-1496</strain>
    </source>
</reference>
<evidence type="ECO:0000313" key="3">
    <source>
        <dbReference type="Proteomes" id="UP000237822"/>
    </source>
</evidence>
<proteinExistence type="predicted"/>
<dbReference type="SUPFAM" id="SSF81301">
    <property type="entry name" value="Nucleotidyltransferase"/>
    <property type="match status" value="1"/>
</dbReference>
<gene>
    <name evidence="2" type="ORF">BCF74_1039</name>
</gene>
<sequence>MADDELVAFAKQLAPQPFDRSTVSERRNSIEEHIKKHTSSAGLVESGSWSHGTAVTGHSDVDYMAFFPDSSRPVRPSTALTNLKGTLDGAHWGITSRHISSPTVKVGFYSVPNFEIVPAYYKGEKDEIAVFRIPGPGDEWAESVPLGHNGFVSAVNDKHGKKVKPIVRLVKAWKYHVGAPVSSFYLEMRTAKHASTESAIIYDIDLRMIFRELVNTGMRAMNDPLGIVPRINATSSEANRVTALRQAKEALDCLVAANEAKEANDRSAYWTSMYRVFGYDFPYPSWG</sequence>
<dbReference type="PROSITE" id="PS50152">
    <property type="entry name" value="25A_SYNTH_3"/>
    <property type="match status" value="1"/>
</dbReference>
<dbReference type="InterPro" id="IPR006116">
    <property type="entry name" value="NT_2-5OAS_ClassI-CCAase"/>
</dbReference>
<organism evidence="2 3">
    <name type="scientific">Knoellia remsis</name>
    <dbReference type="NCBI Taxonomy" id="407159"/>
    <lineage>
        <taxon>Bacteria</taxon>
        <taxon>Bacillati</taxon>
        <taxon>Actinomycetota</taxon>
        <taxon>Actinomycetes</taxon>
        <taxon>Micrococcales</taxon>
        <taxon>Intrasporangiaceae</taxon>
        <taxon>Knoellia</taxon>
    </lineage>
</organism>
<dbReference type="Gene3D" id="3.30.460.10">
    <property type="entry name" value="Beta Polymerase, domain 2"/>
    <property type="match status" value="1"/>
</dbReference>
<protein>
    <recommendedName>
        <fullName evidence="4">Nucleotidyltransferase-like protein</fullName>
    </recommendedName>
</protein>
<dbReference type="EMBL" id="PVTI01000003">
    <property type="protein sequence ID" value="PRY62803.1"/>
    <property type="molecule type" value="Genomic_DNA"/>
</dbReference>
<dbReference type="InterPro" id="IPR043519">
    <property type="entry name" value="NT_sf"/>
</dbReference>
<evidence type="ECO:0000313" key="2">
    <source>
        <dbReference type="EMBL" id="PRY62803.1"/>
    </source>
</evidence>
<evidence type="ECO:0008006" key="4">
    <source>
        <dbReference type="Google" id="ProtNLM"/>
    </source>
</evidence>
<dbReference type="AlphaFoldDB" id="A0A2T0UXZ5"/>
<name>A0A2T0UXZ5_9MICO</name>